<dbReference type="PANTHER" id="PTHR43370:SF1">
    <property type="entry name" value="GUANOSINE ABC TRANSPORTER PERMEASE PROTEIN NUPQ"/>
    <property type="match status" value="1"/>
</dbReference>
<dbReference type="RefSeq" id="WP_133530635.1">
    <property type="nucleotide sequence ID" value="NZ_SNXX01000016.1"/>
</dbReference>
<dbReference type="EMBL" id="SNXX01000016">
    <property type="protein sequence ID" value="TDP91737.1"/>
    <property type="molecule type" value="Genomic_DNA"/>
</dbReference>
<evidence type="ECO:0000256" key="6">
    <source>
        <dbReference type="SAM" id="Phobius"/>
    </source>
</evidence>
<name>A0A4R6RYS1_9FIRM</name>
<evidence type="ECO:0000256" key="4">
    <source>
        <dbReference type="ARBA" id="ARBA00022989"/>
    </source>
</evidence>
<feature type="transmembrane region" description="Helical" evidence="6">
    <location>
        <begin position="66"/>
        <end position="87"/>
    </location>
</feature>
<protein>
    <submittedName>
        <fullName evidence="7">Nucleoside ABC transporter membrane protein</fullName>
    </submittedName>
</protein>
<feature type="transmembrane region" description="Helical" evidence="6">
    <location>
        <begin position="277"/>
        <end position="295"/>
    </location>
</feature>
<organism evidence="7 8">
    <name type="scientific">Halanaerobium saccharolyticum</name>
    <dbReference type="NCBI Taxonomy" id="43595"/>
    <lineage>
        <taxon>Bacteria</taxon>
        <taxon>Bacillati</taxon>
        <taxon>Bacillota</taxon>
        <taxon>Clostridia</taxon>
        <taxon>Halanaerobiales</taxon>
        <taxon>Halanaerobiaceae</taxon>
        <taxon>Halanaerobium</taxon>
    </lineage>
</organism>
<feature type="transmembrane region" description="Helical" evidence="6">
    <location>
        <begin position="6"/>
        <end position="29"/>
    </location>
</feature>
<evidence type="ECO:0000256" key="3">
    <source>
        <dbReference type="ARBA" id="ARBA00022692"/>
    </source>
</evidence>
<keyword evidence="4 6" id="KW-1133">Transmembrane helix</keyword>
<dbReference type="Pfam" id="PF02653">
    <property type="entry name" value="BPD_transp_2"/>
    <property type="match status" value="1"/>
</dbReference>
<comment type="subcellular location">
    <subcellularLocation>
        <location evidence="1">Cell membrane</location>
        <topology evidence="1">Multi-pass membrane protein</topology>
    </subcellularLocation>
</comment>
<evidence type="ECO:0000256" key="2">
    <source>
        <dbReference type="ARBA" id="ARBA00022475"/>
    </source>
</evidence>
<sequence length="311" mass="32992">MEILRIIFSINTFTAAIRLVVPIALAAVGGAFSERAGVINIGLEGMILTGAFAAAVGSFFSGSAYLGLLAALGAGLILGLIFSFFTIDLEADHVVAGVGINILALGFTTWLMQVIWGQKGASPSVNGLSKIRIPLLADIPVLGELLGNHSPIVYLMFIIVLAGWYLMFKTPLGLRIRFTGEHPEAADTLGINIRFIKYFSVTLSGVLAALGGAYLSLGHLNWFSSNMSAGRGYMALAANIFGQWNPLGAFAASMLFAFTDAVQLRLQGINLNVASEFIQMLPYVLTVIVLAGAVIRSRPPAALGNHYKSNK</sequence>
<feature type="transmembrane region" description="Helical" evidence="6">
    <location>
        <begin position="198"/>
        <end position="217"/>
    </location>
</feature>
<dbReference type="Proteomes" id="UP000295176">
    <property type="component" value="Unassembled WGS sequence"/>
</dbReference>
<feature type="transmembrane region" description="Helical" evidence="6">
    <location>
        <begin position="151"/>
        <end position="168"/>
    </location>
</feature>
<comment type="caution">
    <text evidence="7">The sequence shown here is derived from an EMBL/GenBank/DDBJ whole genome shotgun (WGS) entry which is preliminary data.</text>
</comment>
<keyword evidence="3 6" id="KW-0812">Transmembrane</keyword>
<dbReference type="AlphaFoldDB" id="A0A4R6RYS1"/>
<evidence type="ECO:0000256" key="5">
    <source>
        <dbReference type="ARBA" id="ARBA00023136"/>
    </source>
</evidence>
<dbReference type="GO" id="GO:0022857">
    <property type="term" value="F:transmembrane transporter activity"/>
    <property type="evidence" value="ECO:0007669"/>
    <property type="project" value="InterPro"/>
</dbReference>
<feature type="transmembrane region" description="Helical" evidence="6">
    <location>
        <begin position="94"/>
        <end position="116"/>
    </location>
</feature>
<dbReference type="InterPro" id="IPR001851">
    <property type="entry name" value="ABC_transp_permease"/>
</dbReference>
<evidence type="ECO:0000313" key="8">
    <source>
        <dbReference type="Proteomes" id="UP000295176"/>
    </source>
</evidence>
<keyword evidence="2" id="KW-1003">Cell membrane</keyword>
<feature type="transmembrane region" description="Helical" evidence="6">
    <location>
        <begin position="41"/>
        <end position="60"/>
    </location>
</feature>
<reference evidence="7 8" key="1">
    <citation type="submission" date="2019-03" db="EMBL/GenBank/DDBJ databases">
        <title>Subsurface microbial communities from deep shales in Ohio and West Virginia, USA.</title>
        <authorList>
            <person name="Wrighton K."/>
        </authorList>
    </citation>
    <scope>NUCLEOTIDE SEQUENCE [LARGE SCALE GENOMIC DNA]</scope>
    <source>
        <strain evidence="7 8">MSL 7</strain>
    </source>
</reference>
<dbReference type="CDD" id="cd06580">
    <property type="entry name" value="TM_PBP1_transp_TpRbsC_like"/>
    <property type="match status" value="1"/>
</dbReference>
<evidence type="ECO:0000256" key="1">
    <source>
        <dbReference type="ARBA" id="ARBA00004651"/>
    </source>
</evidence>
<evidence type="ECO:0000313" key="7">
    <source>
        <dbReference type="EMBL" id="TDP91737.1"/>
    </source>
</evidence>
<dbReference type="PANTHER" id="PTHR43370">
    <property type="entry name" value="SUGAR ABC TRANSPORTER INTEGRAL MEMBRANE PROTEIN-RELATED"/>
    <property type="match status" value="1"/>
</dbReference>
<keyword evidence="5 6" id="KW-0472">Membrane</keyword>
<accession>A0A4R6RYS1</accession>
<proteinExistence type="predicted"/>
<dbReference type="GO" id="GO:0005886">
    <property type="term" value="C:plasma membrane"/>
    <property type="evidence" value="ECO:0007669"/>
    <property type="project" value="UniProtKB-SubCell"/>
</dbReference>
<gene>
    <name evidence="7" type="ORF">C7957_11620</name>
</gene>